<sequence length="181" mass="19277">MASYLPLALAILVSLLAAAAASDHGDYSVSSHPHSGGGGKKLAVKVEGMVYRQGCAHRNTWRLDGAAPLPGARVTVTCRDRKNRVMAWRAAKADRNGYFLADFGEGPPAAAYFRGDPAKACFVRLLASPDRKCDDLTTVNHGIAGAPLRHEGKGSPAQGYVVYAAGPLAFRPRKCAPTRRY</sequence>
<dbReference type="Proteomes" id="UP001732700">
    <property type="component" value="Chromosome 3A"/>
</dbReference>
<reference evidence="1" key="1">
    <citation type="submission" date="2021-05" db="EMBL/GenBank/DDBJ databases">
        <authorList>
            <person name="Scholz U."/>
            <person name="Mascher M."/>
            <person name="Fiebig A."/>
        </authorList>
    </citation>
    <scope>NUCLEOTIDE SEQUENCE [LARGE SCALE GENOMIC DNA]</scope>
</reference>
<accession>A0ACD5VCE4</accession>
<evidence type="ECO:0000313" key="2">
    <source>
        <dbReference type="Proteomes" id="UP001732700"/>
    </source>
</evidence>
<reference evidence="1" key="2">
    <citation type="submission" date="2025-09" db="UniProtKB">
        <authorList>
            <consortium name="EnsemblPlants"/>
        </authorList>
    </citation>
    <scope>IDENTIFICATION</scope>
</reference>
<protein>
    <submittedName>
        <fullName evidence="1">Uncharacterized protein</fullName>
    </submittedName>
</protein>
<proteinExistence type="predicted"/>
<name>A0ACD5VCE4_AVESA</name>
<dbReference type="EnsemblPlants" id="AVESA.00010b.r2.3AG0413860.1">
    <property type="protein sequence ID" value="AVESA.00010b.r2.3AG0413860.1.CDS.1"/>
    <property type="gene ID" value="AVESA.00010b.r2.3AG0413860"/>
</dbReference>
<organism evidence="1 2">
    <name type="scientific">Avena sativa</name>
    <name type="common">Oat</name>
    <dbReference type="NCBI Taxonomy" id="4498"/>
    <lineage>
        <taxon>Eukaryota</taxon>
        <taxon>Viridiplantae</taxon>
        <taxon>Streptophyta</taxon>
        <taxon>Embryophyta</taxon>
        <taxon>Tracheophyta</taxon>
        <taxon>Spermatophyta</taxon>
        <taxon>Magnoliopsida</taxon>
        <taxon>Liliopsida</taxon>
        <taxon>Poales</taxon>
        <taxon>Poaceae</taxon>
        <taxon>BOP clade</taxon>
        <taxon>Pooideae</taxon>
        <taxon>Poodae</taxon>
        <taxon>Poeae</taxon>
        <taxon>Poeae Chloroplast Group 1 (Aveneae type)</taxon>
        <taxon>Aveninae</taxon>
        <taxon>Avena</taxon>
    </lineage>
</organism>
<evidence type="ECO:0000313" key="1">
    <source>
        <dbReference type="EnsemblPlants" id="AVESA.00010b.r2.3AG0413860.1.CDS.1"/>
    </source>
</evidence>
<keyword evidence="2" id="KW-1185">Reference proteome</keyword>